<dbReference type="AlphaFoldDB" id="A0A7J7JER8"/>
<comment type="similarity">
    <text evidence="5">Belongs to the BCAP29/BCAP31 family.</text>
</comment>
<protein>
    <recommendedName>
        <fullName evidence="5">Endoplasmic reticulum transmembrane protein</fullName>
    </recommendedName>
</protein>
<proteinExistence type="inferred from homology"/>
<feature type="transmembrane region" description="Helical" evidence="5">
    <location>
        <begin position="47"/>
        <end position="67"/>
    </location>
</feature>
<accession>A0A7J7JER8</accession>
<sequence>MSFQWTVVASVLYTEIAIIVLLLLPMISAKRWKMVLQCNWFQSTSAYVKSGYNILVLLLIICLFDSVREMNKYSSSTKADSSMSNPVSALEHIYMKLFRAQRNFYIASFTLLLWFVIRRLVTLIVAQASSTEELESLDNANSELKKKNENLTGSVTKLNQQLLDFNEHSMAGEQESRLLELQTAYNDLKMQLQQTEQARLR</sequence>
<keyword evidence="5" id="KW-0653">Protein transport</keyword>
<evidence type="ECO:0000313" key="9">
    <source>
        <dbReference type="Proteomes" id="UP000593567"/>
    </source>
</evidence>
<dbReference type="OrthoDB" id="435607at2759"/>
<dbReference type="PANTHER" id="PTHR12701:SF20">
    <property type="entry name" value="ENDOPLASMIC RETICULUM TRANSMEMBRANE PROTEIN"/>
    <property type="match status" value="1"/>
</dbReference>
<organism evidence="8 9">
    <name type="scientific">Bugula neritina</name>
    <name type="common">Brown bryozoan</name>
    <name type="synonym">Sertularia neritina</name>
    <dbReference type="NCBI Taxonomy" id="10212"/>
    <lineage>
        <taxon>Eukaryota</taxon>
        <taxon>Metazoa</taxon>
        <taxon>Spiralia</taxon>
        <taxon>Lophotrochozoa</taxon>
        <taxon>Bryozoa</taxon>
        <taxon>Gymnolaemata</taxon>
        <taxon>Cheilostomatida</taxon>
        <taxon>Flustrina</taxon>
        <taxon>Buguloidea</taxon>
        <taxon>Bugulidae</taxon>
        <taxon>Bugula</taxon>
    </lineage>
</organism>
<evidence type="ECO:0000256" key="2">
    <source>
        <dbReference type="ARBA" id="ARBA00022692"/>
    </source>
</evidence>
<feature type="coiled-coil region" evidence="6">
    <location>
        <begin position="127"/>
        <end position="198"/>
    </location>
</feature>
<evidence type="ECO:0000259" key="7">
    <source>
        <dbReference type="Pfam" id="PF05529"/>
    </source>
</evidence>
<reference evidence="8" key="1">
    <citation type="submission" date="2020-06" db="EMBL/GenBank/DDBJ databases">
        <title>Draft genome of Bugula neritina, a colonial animal packing powerful symbionts and potential medicines.</title>
        <authorList>
            <person name="Rayko M."/>
        </authorList>
    </citation>
    <scope>NUCLEOTIDE SEQUENCE [LARGE SCALE GENOMIC DNA]</scope>
    <source>
        <strain evidence="8">Kwan_BN1</strain>
    </source>
</reference>
<dbReference type="Proteomes" id="UP000593567">
    <property type="component" value="Unassembled WGS sequence"/>
</dbReference>
<dbReference type="GO" id="GO:0005789">
    <property type="term" value="C:endoplasmic reticulum membrane"/>
    <property type="evidence" value="ECO:0007669"/>
    <property type="project" value="UniProtKB-SubCell"/>
</dbReference>
<keyword evidence="6" id="KW-0175">Coiled coil</keyword>
<comment type="function">
    <text evidence="5">May play a role in anterograde transport of membrane proteins from the endoplasmic reticulum to the Golgi.</text>
</comment>
<evidence type="ECO:0000256" key="4">
    <source>
        <dbReference type="ARBA" id="ARBA00023136"/>
    </source>
</evidence>
<name>A0A7J7JER8_BUGNE</name>
<keyword evidence="9" id="KW-1185">Reference proteome</keyword>
<dbReference type="GO" id="GO:0006886">
    <property type="term" value="P:intracellular protein transport"/>
    <property type="evidence" value="ECO:0007669"/>
    <property type="project" value="UniProtKB-UniRule"/>
</dbReference>
<dbReference type="GO" id="GO:0006888">
    <property type="term" value="P:endoplasmic reticulum to Golgi vesicle-mediated transport"/>
    <property type="evidence" value="ECO:0007669"/>
    <property type="project" value="UniProtKB-UniRule"/>
</dbReference>
<dbReference type="EMBL" id="VXIV02002554">
    <property type="protein sequence ID" value="KAF6024615.1"/>
    <property type="molecule type" value="Genomic_DNA"/>
</dbReference>
<comment type="subcellular location">
    <subcellularLocation>
        <location evidence="5">Endoplasmic reticulum membrane</location>
        <topology evidence="5">Multi-pass membrane protein</topology>
    </subcellularLocation>
    <subcellularLocation>
        <location evidence="1">Membrane</location>
        <topology evidence="1">Multi-pass membrane protein</topology>
    </subcellularLocation>
</comment>
<evidence type="ECO:0000313" key="8">
    <source>
        <dbReference type="EMBL" id="KAF6024615.1"/>
    </source>
</evidence>
<keyword evidence="4 5" id="KW-0472">Membrane</keyword>
<gene>
    <name evidence="8" type="ORF">EB796_017059</name>
</gene>
<feature type="domain" description="BAP29/BAP31 transmembrane" evidence="7">
    <location>
        <begin position="1"/>
        <end position="136"/>
    </location>
</feature>
<evidence type="ECO:0000256" key="6">
    <source>
        <dbReference type="SAM" id="Coils"/>
    </source>
</evidence>
<keyword evidence="5" id="KW-0931">ER-Golgi transport</keyword>
<dbReference type="InterPro" id="IPR040463">
    <property type="entry name" value="BAP29/BAP31_N"/>
</dbReference>
<dbReference type="PANTHER" id="PTHR12701">
    <property type="entry name" value="BCR-ASSOCIATED PROTEIN, BAP"/>
    <property type="match status" value="1"/>
</dbReference>
<evidence type="ECO:0000256" key="3">
    <source>
        <dbReference type="ARBA" id="ARBA00022989"/>
    </source>
</evidence>
<feature type="transmembrane region" description="Helical" evidence="5">
    <location>
        <begin position="104"/>
        <end position="126"/>
    </location>
</feature>
<evidence type="ECO:0000256" key="5">
    <source>
        <dbReference type="RuleBase" id="RU367026"/>
    </source>
</evidence>
<keyword evidence="3 5" id="KW-1133">Transmembrane helix</keyword>
<keyword evidence="5" id="KW-0813">Transport</keyword>
<keyword evidence="2 5" id="KW-0812">Transmembrane</keyword>
<feature type="transmembrane region" description="Helical" evidence="5">
    <location>
        <begin position="7"/>
        <end position="27"/>
    </location>
</feature>
<evidence type="ECO:0000256" key="1">
    <source>
        <dbReference type="ARBA" id="ARBA00004141"/>
    </source>
</evidence>
<keyword evidence="5" id="KW-0256">Endoplasmic reticulum</keyword>
<dbReference type="InterPro" id="IPR008417">
    <property type="entry name" value="BAP29/BAP31"/>
</dbReference>
<dbReference type="Pfam" id="PF05529">
    <property type="entry name" value="Bap31"/>
    <property type="match status" value="1"/>
</dbReference>
<comment type="caution">
    <text evidence="8">The sequence shown here is derived from an EMBL/GenBank/DDBJ whole genome shotgun (WGS) entry which is preliminary data.</text>
</comment>
<dbReference type="SMR" id="A0A7J7JER8"/>
<dbReference type="GO" id="GO:0070973">
    <property type="term" value="P:protein localization to endoplasmic reticulum exit site"/>
    <property type="evidence" value="ECO:0007669"/>
    <property type="project" value="UniProtKB-UniRule"/>
</dbReference>